<evidence type="ECO:0000256" key="4">
    <source>
        <dbReference type="ARBA" id="ARBA00022989"/>
    </source>
</evidence>
<dbReference type="PANTHER" id="PTHR43791:SF57">
    <property type="entry name" value="MAJOR FACILITATOR SUPERFAMILY (MFS) PROFILE DOMAIN-CONTAINING PROTEIN"/>
    <property type="match status" value="1"/>
</dbReference>
<keyword evidence="5 6" id="KW-0472">Membrane</keyword>
<keyword evidence="4 6" id="KW-1133">Transmembrane helix</keyword>
<dbReference type="GO" id="GO:0016020">
    <property type="term" value="C:membrane"/>
    <property type="evidence" value="ECO:0007669"/>
    <property type="project" value="UniProtKB-SubCell"/>
</dbReference>
<name>G4TS24_SERID</name>
<dbReference type="SUPFAM" id="SSF103473">
    <property type="entry name" value="MFS general substrate transporter"/>
    <property type="match status" value="1"/>
</dbReference>
<dbReference type="eggNOG" id="KOG2533">
    <property type="taxonomic scope" value="Eukaryota"/>
</dbReference>
<dbReference type="PANTHER" id="PTHR43791">
    <property type="entry name" value="PERMEASE-RELATED"/>
    <property type="match status" value="1"/>
</dbReference>
<evidence type="ECO:0000256" key="6">
    <source>
        <dbReference type="SAM" id="Phobius"/>
    </source>
</evidence>
<evidence type="ECO:0000256" key="1">
    <source>
        <dbReference type="ARBA" id="ARBA00004141"/>
    </source>
</evidence>
<keyword evidence="3 6" id="KW-0812">Transmembrane</keyword>
<dbReference type="InParanoid" id="G4TS24"/>
<evidence type="ECO:0000313" key="8">
    <source>
        <dbReference type="Proteomes" id="UP000007148"/>
    </source>
</evidence>
<evidence type="ECO:0000313" key="7">
    <source>
        <dbReference type="EMBL" id="CCA74117.1"/>
    </source>
</evidence>
<keyword evidence="8" id="KW-1185">Reference proteome</keyword>
<feature type="transmembrane region" description="Helical" evidence="6">
    <location>
        <begin position="287"/>
        <end position="304"/>
    </location>
</feature>
<dbReference type="InterPro" id="IPR036259">
    <property type="entry name" value="MFS_trans_sf"/>
</dbReference>
<reference evidence="7 8" key="1">
    <citation type="journal article" date="2011" name="PLoS Pathog.">
        <title>Endophytic Life Strategies Decoded by Genome and Transcriptome Analyses of the Mutualistic Root Symbiont Piriformospora indica.</title>
        <authorList>
            <person name="Zuccaro A."/>
            <person name="Lahrmann U."/>
            <person name="Guldener U."/>
            <person name="Langen G."/>
            <person name="Pfiffi S."/>
            <person name="Biedenkopf D."/>
            <person name="Wong P."/>
            <person name="Samans B."/>
            <person name="Grimm C."/>
            <person name="Basiewicz M."/>
            <person name="Murat C."/>
            <person name="Martin F."/>
            <person name="Kogel K.H."/>
        </authorList>
    </citation>
    <scope>NUCLEOTIDE SEQUENCE [LARGE SCALE GENOMIC DNA]</scope>
    <source>
        <strain evidence="7 8">DSM 11827</strain>
    </source>
</reference>
<dbReference type="EMBL" id="CAFZ01000281">
    <property type="protein sequence ID" value="CCA74117.1"/>
    <property type="molecule type" value="Genomic_DNA"/>
</dbReference>
<dbReference type="HOGENOM" id="CLU_001265_0_1_1"/>
<gene>
    <name evidence="7" type="ORF">PIIN_08071</name>
</gene>
<dbReference type="OMA" id="INDYPRT"/>
<evidence type="ECO:0000256" key="3">
    <source>
        <dbReference type="ARBA" id="ARBA00022692"/>
    </source>
</evidence>
<feature type="transmembrane region" description="Helical" evidence="6">
    <location>
        <begin position="114"/>
        <end position="140"/>
    </location>
</feature>
<dbReference type="Gene3D" id="1.20.1250.20">
    <property type="entry name" value="MFS general substrate transporter like domains"/>
    <property type="match status" value="3"/>
</dbReference>
<dbReference type="Proteomes" id="UP000007148">
    <property type="component" value="Unassembled WGS sequence"/>
</dbReference>
<dbReference type="STRING" id="1109443.G4TS24"/>
<feature type="transmembrane region" description="Helical" evidence="6">
    <location>
        <begin position="152"/>
        <end position="170"/>
    </location>
</feature>
<organism evidence="7 8">
    <name type="scientific">Serendipita indica (strain DSM 11827)</name>
    <name type="common">Root endophyte fungus</name>
    <name type="synonym">Piriformospora indica</name>
    <dbReference type="NCBI Taxonomy" id="1109443"/>
    <lineage>
        <taxon>Eukaryota</taxon>
        <taxon>Fungi</taxon>
        <taxon>Dikarya</taxon>
        <taxon>Basidiomycota</taxon>
        <taxon>Agaricomycotina</taxon>
        <taxon>Agaricomycetes</taxon>
        <taxon>Sebacinales</taxon>
        <taxon>Serendipitaceae</taxon>
        <taxon>Serendipita</taxon>
    </lineage>
</organism>
<feature type="transmembrane region" description="Helical" evidence="6">
    <location>
        <begin position="182"/>
        <end position="205"/>
    </location>
</feature>
<comment type="subcellular location">
    <subcellularLocation>
        <location evidence="1">Membrane</location>
        <topology evidence="1">Multi-pass membrane protein</topology>
    </subcellularLocation>
</comment>
<feature type="transmembrane region" description="Helical" evidence="6">
    <location>
        <begin position="336"/>
        <end position="360"/>
    </location>
</feature>
<dbReference type="GO" id="GO:0022857">
    <property type="term" value="F:transmembrane transporter activity"/>
    <property type="evidence" value="ECO:0007669"/>
    <property type="project" value="InterPro"/>
</dbReference>
<sequence length="383" mass="43074">MSEKHKLAVVIQGSSKSSAESFKDAKKNEAIFDERRSKNLLWKLDRNIVPFLSLLYLLSFLDRSNIGNARLANLESSLGMKGLDYNNALAIFFPFYVAAEVPSNMMLKRTKLSFWFALIMVLWALSTIVMAFPSINFYIMTWYRRHECGLRMAIFFSAATAAGAFGGLLARGISEMTGVGGLMGWSWIFILEGIVTFIVAIWAYFQIHDFPDTAKFLTEEERLEVHRRLREDRSGLAEEWHMKYVIQALTDWRYLDSYANHSCVSLFLPTIIKSMGYKNSKAQLMTVPPYVVACVFTISGGFLADQFKQRGIFMIGFCLLAIIGFTMLISTENVHIQYAGTFLAASGIYANIPGGVAWNSNNIGGSTKRRVPKGVLYVPLKPA</sequence>
<feature type="transmembrane region" description="Helical" evidence="6">
    <location>
        <begin position="311"/>
        <end position="330"/>
    </location>
</feature>
<evidence type="ECO:0000256" key="2">
    <source>
        <dbReference type="ARBA" id="ARBA00022448"/>
    </source>
</evidence>
<keyword evidence="2" id="KW-0813">Transport</keyword>
<dbReference type="Pfam" id="PF07690">
    <property type="entry name" value="MFS_1"/>
    <property type="match status" value="1"/>
</dbReference>
<dbReference type="OrthoDB" id="2962993at2759"/>
<accession>G4TS24</accession>
<comment type="caution">
    <text evidence="7">The sequence shown here is derived from an EMBL/GenBank/DDBJ whole genome shotgun (WGS) entry which is preliminary data.</text>
</comment>
<dbReference type="InterPro" id="IPR011701">
    <property type="entry name" value="MFS"/>
</dbReference>
<evidence type="ECO:0000256" key="5">
    <source>
        <dbReference type="ARBA" id="ARBA00023136"/>
    </source>
</evidence>
<dbReference type="AlphaFoldDB" id="G4TS24"/>
<protein>
    <submittedName>
        <fullName evidence="7">Related to allantoate permease</fullName>
    </submittedName>
</protein>
<proteinExistence type="predicted"/>